<evidence type="ECO:0000259" key="2">
    <source>
        <dbReference type="PROSITE" id="PS50026"/>
    </source>
</evidence>
<keyword evidence="4" id="KW-1185">Reference proteome</keyword>
<accession>A0A9Q1H6R2</accession>
<dbReference type="Proteomes" id="UP001152320">
    <property type="component" value="Chromosome 10"/>
</dbReference>
<name>A0A9Q1H6R2_HOLLE</name>
<dbReference type="InterPro" id="IPR050906">
    <property type="entry name" value="Notch_signaling"/>
</dbReference>
<keyword evidence="3" id="KW-0808">Transferase</keyword>
<keyword evidence="1" id="KW-0245">EGF-like domain</keyword>
<dbReference type="InterPro" id="IPR036179">
    <property type="entry name" value="Ig-like_dom_sf"/>
</dbReference>
<evidence type="ECO:0000313" key="4">
    <source>
        <dbReference type="Proteomes" id="UP001152320"/>
    </source>
</evidence>
<dbReference type="PANTHER" id="PTHR24044">
    <property type="entry name" value="NOTCH LIGAND FAMILY MEMBER"/>
    <property type="match status" value="1"/>
</dbReference>
<protein>
    <submittedName>
        <fullName evidence="3">Tyrosine-protein kinase receptor Tie-1</fullName>
    </submittedName>
</protein>
<dbReference type="GO" id="GO:0016301">
    <property type="term" value="F:kinase activity"/>
    <property type="evidence" value="ECO:0007669"/>
    <property type="project" value="UniProtKB-KW"/>
</dbReference>
<evidence type="ECO:0000256" key="1">
    <source>
        <dbReference type="PROSITE-ProRule" id="PRU00076"/>
    </source>
</evidence>
<dbReference type="Gene3D" id="2.170.300.10">
    <property type="entry name" value="Tie2 ligand-binding domain superfamily"/>
    <property type="match status" value="1"/>
</dbReference>
<comment type="caution">
    <text evidence="1">Lacks conserved residue(s) required for the propagation of feature annotation.</text>
</comment>
<dbReference type="SMART" id="SM00181">
    <property type="entry name" value="EGF"/>
    <property type="match status" value="3"/>
</dbReference>
<dbReference type="SUPFAM" id="SSF48726">
    <property type="entry name" value="Immunoglobulin"/>
    <property type="match status" value="2"/>
</dbReference>
<comment type="caution">
    <text evidence="3">The sequence shown here is derived from an EMBL/GenBank/DDBJ whole genome shotgun (WGS) entry which is preliminary data.</text>
</comment>
<gene>
    <name evidence="3" type="ORF">HOLleu_21814</name>
</gene>
<organism evidence="3 4">
    <name type="scientific">Holothuria leucospilota</name>
    <name type="common">Black long sea cucumber</name>
    <name type="synonym">Mertensiothuria leucospilota</name>
    <dbReference type="NCBI Taxonomy" id="206669"/>
    <lineage>
        <taxon>Eukaryota</taxon>
        <taxon>Metazoa</taxon>
        <taxon>Echinodermata</taxon>
        <taxon>Eleutherozoa</taxon>
        <taxon>Echinozoa</taxon>
        <taxon>Holothuroidea</taxon>
        <taxon>Aspidochirotacea</taxon>
        <taxon>Aspidochirotida</taxon>
        <taxon>Holothuriidae</taxon>
        <taxon>Holothuria</taxon>
    </lineage>
</organism>
<dbReference type="AlphaFoldDB" id="A0A9Q1H6R2"/>
<keyword evidence="3" id="KW-0675">Receptor</keyword>
<dbReference type="InterPro" id="IPR000742">
    <property type="entry name" value="EGF"/>
</dbReference>
<evidence type="ECO:0000313" key="3">
    <source>
        <dbReference type="EMBL" id="KAJ8034813.1"/>
    </source>
</evidence>
<feature type="domain" description="EGF-like" evidence="2">
    <location>
        <begin position="1129"/>
        <end position="1163"/>
    </location>
</feature>
<dbReference type="PROSITE" id="PS50026">
    <property type="entry name" value="EGF_3"/>
    <property type="match status" value="2"/>
</dbReference>
<feature type="disulfide bond" evidence="1">
    <location>
        <begin position="539"/>
        <end position="548"/>
    </location>
</feature>
<feature type="disulfide bond" evidence="1">
    <location>
        <begin position="1153"/>
        <end position="1162"/>
    </location>
</feature>
<feature type="domain" description="EGF-like" evidence="2">
    <location>
        <begin position="515"/>
        <end position="549"/>
    </location>
</feature>
<dbReference type="InterPro" id="IPR013783">
    <property type="entry name" value="Ig-like_fold"/>
</dbReference>
<sequence>MTFVHTPTYIDGTQAQTRDLAMITIANELVICRDFTGIEPSMCSTASPLSVEFPGITGTPAKLEIRNCNSNFYYYIFFDGGAGPDQIYRRLVDTPSDFPVGILDSTNLDRGIERRACQINTSAPTLASPWGVTERSSVGFMDITSFAFCCDTIVFVNGKDVYVQGISDGPKFTKLLFSTTASINHLEVACVLNQFYVFHSINRDGLYRTGMDGSGTEMVVQYGVGDVIFDLDFNAGYDCPCDLANDYQQCCPGLCVSRNEVDEQSYSCFCRVEEVFMEESCTTDGAIPRYPSTCPRHKNMNTRGGAGGAGEELFREMECVGIMEVDLVGAVKCHGSRRTEISFVYALSSFSRTYICSTDVSGKDQPFPKGAIPIAAATSHSSAYRFLDQQFLGGGEQYGIYTVRTFFPTQGVSSTMSDSIPVILQEGIEAIFSNTITVRAEVGDEACLQIAVSRQCNTRRIRWKRDGKFLPKYKGKTKICIKNVQLSDFGFYEAYLQGRYKRNWRFIIRLVLSLGDSGCNAYCLLQGGVCTYNNMNCICPPGRVGIVCQKMNKRRILQCLGTLPSFILACPKACARGFWGANCENACTCASDGIHAQSTDLAMITTANELVICRDFTGTEPSMCSAASPLSTEFPGATGTPVKLELLNCDSNFYYYIFFDGGASGDQVYRRLVDTPTDTPVGILDSGFSDITGFAFCCDTIFFSCDVDVYVASISDSPKLTKLLYSTSSYIHHLEVSCNPNEVYSGDCNCNASKRRPYTVNVSFLPGHNLENGYFGFGVDQSLYMWDYASAVSGGASFPVLFSSLTPWYTNTGFVIKRLTVGSADGSNPLVPHIITAWTSAPTVLVYTSDMSTSVPITGITTDVVDIFVCLDGADCTSGCNNCPCDQVDDFQQCCPSLCVSRNEVDDQSYSCFCREEVFMEESCSTDGDIPTYPSTCPLDLIGAVKCHGSRRTETSFVYALSSFSRTYICSTDASGKDQPFPRGAIPMAAATSHSSAYKFLDQRFLGEGEQYGIYTVRTSVSTQGVSSTMSDSIPVILQEGIEAIYSKKITVRAEVGDETCLQIAVSRQCNTRRIRWRRNGKFLPNYKGETKICIKNVQLSDFGIYEAYLQGRFKRNWRFIIRLVLSLGDSGCDATCLANGGVCTYNNMYCICPPGKVGPLCETSCARGFWGRNCENACSCPSGACDAYDGSCP</sequence>
<dbReference type="EMBL" id="JAIZAY010000010">
    <property type="protein sequence ID" value="KAJ8034813.1"/>
    <property type="molecule type" value="Genomic_DNA"/>
</dbReference>
<dbReference type="PROSITE" id="PS00022">
    <property type="entry name" value="EGF_1"/>
    <property type="match status" value="2"/>
</dbReference>
<dbReference type="GO" id="GO:0005112">
    <property type="term" value="F:Notch binding"/>
    <property type="evidence" value="ECO:0007669"/>
    <property type="project" value="TreeGrafter"/>
</dbReference>
<dbReference type="PANTHER" id="PTHR24044:SF506">
    <property type="entry name" value="NEUROGENIC LOCUS NOTCH HOMOLOG PROTEIN 2-LIKE"/>
    <property type="match status" value="1"/>
</dbReference>
<dbReference type="SUPFAM" id="SSF69322">
    <property type="entry name" value="Tricorn protease domain 2"/>
    <property type="match status" value="1"/>
</dbReference>
<keyword evidence="1" id="KW-1015">Disulfide bond</keyword>
<dbReference type="Gene3D" id="2.60.40.10">
    <property type="entry name" value="Immunoglobulins"/>
    <property type="match status" value="2"/>
</dbReference>
<keyword evidence="3" id="KW-0418">Kinase</keyword>
<reference evidence="3" key="1">
    <citation type="submission" date="2021-10" db="EMBL/GenBank/DDBJ databases">
        <title>Tropical sea cucumber genome reveals ecological adaptation and Cuvierian tubules defense mechanism.</title>
        <authorList>
            <person name="Chen T."/>
        </authorList>
    </citation>
    <scope>NUCLEOTIDE SEQUENCE</scope>
    <source>
        <strain evidence="3">Nanhai2018</strain>
        <tissue evidence="3">Muscle</tissue>
    </source>
</reference>
<proteinExistence type="predicted"/>